<dbReference type="InterPro" id="IPR053151">
    <property type="entry name" value="RNase_H-like"/>
</dbReference>
<dbReference type="InterPro" id="IPR012337">
    <property type="entry name" value="RNaseH-like_sf"/>
</dbReference>
<dbReference type="AlphaFoldDB" id="A0A314L2V8"/>
<dbReference type="Gramene" id="OIT35832">
    <property type="protein sequence ID" value="OIT35832"/>
    <property type="gene ID" value="A4A49_63976"/>
</dbReference>
<dbReference type="PANTHER" id="PTHR47723:SF19">
    <property type="entry name" value="POLYNUCLEOTIDYL TRANSFERASE, RIBONUCLEASE H-LIKE SUPERFAMILY PROTEIN"/>
    <property type="match status" value="1"/>
</dbReference>
<dbReference type="GO" id="GO:0004523">
    <property type="term" value="F:RNA-DNA hybrid ribonuclease activity"/>
    <property type="evidence" value="ECO:0007669"/>
    <property type="project" value="InterPro"/>
</dbReference>
<dbReference type="SUPFAM" id="SSF53098">
    <property type="entry name" value="Ribonuclease H-like"/>
    <property type="match status" value="1"/>
</dbReference>
<reference evidence="2" key="1">
    <citation type="submission" date="2016-11" db="EMBL/GenBank/DDBJ databases">
        <title>The genome of Nicotiana attenuata.</title>
        <authorList>
            <person name="Xu S."/>
            <person name="Brockmoeller T."/>
            <person name="Gaquerel E."/>
            <person name="Navarro A."/>
            <person name="Kuhl H."/>
            <person name="Gase K."/>
            <person name="Ling Z."/>
            <person name="Zhou W."/>
            <person name="Kreitzer C."/>
            <person name="Stanke M."/>
            <person name="Tang H."/>
            <person name="Lyons E."/>
            <person name="Pandey P."/>
            <person name="Pandey S.P."/>
            <person name="Timmermann B."/>
            <person name="Baldwin I.T."/>
        </authorList>
    </citation>
    <scope>NUCLEOTIDE SEQUENCE [LARGE SCALE GENOMIC DNA]</scope>
    <source>
        <strain evidence="2">UT</strain>
    </source>
</reference>
<feature type="non-terminal residue" evidence="2">
    <location>
        <position position="129"/>
    </location>
</feature>
<dbReference type="InterPro" id="IPR002156">
    <property type="entry name" value="RNaseH_domain"/>
</dbReference>
<feature type="non-terminal residue" evidence="2">
    <location>
        <position position="1"/>
    </location>
</feature>
<name>A0A314L2V8_NICAT</name>
<feature type="domain" description="RNase H type-1" evidence="1">
    <location>
        <begin position="41"/>
        <end position="129"/>
    </location>
</feature>
<dbReference type="GO" id="GO:0003676">
    <property type="term" value="F:nucleic acid binding"/>
    <property type="evidence" value="ECO:0007669"/>
    <property type="project" value="InterPro"/>
</dbReference>
<proteinExistence type="predicted"/>
<evidence type="ECO:0000313" key="3">
    <source>
        <dbReference type="Proteomes" id="UP000187609"/>
    </source>
</evidence>
<gene>
    <name evidence="2" type="ORF">A4A49_63976</name>
</gene>
<dbReference type="STRING" id="49451.A0A314L2V8"/>
<keyword evidence="3" id="KW-1185">Reference proteome</keyword>
<sequence length="129" mass="14224">FLIIVQFPSLPIFTKWKHLFHVVERCKPLLKVIPVKWIKLPDGCLKLNINGCSKGNPGLAGGGGCLRNEYGDLIMAYSTFFGSCTNNMAKARAILVCLIWCIDNGYKEVEIESDSLILINGINNQAGIP</sequence>
<dbReference type="InterPro" id="IPR044730">
    <property type="entry name" value="RNase_H-like_dom_plant"/>
</dbReference>
<protein>
    <recommendedName>
        <fullName evidence="1">RNase H type-1 domain-containing protein</fullName>
    </recommendedName>
</protein>
<comment type="caution">
    <text evidence="2">The sequence shown here is derived from an EMBL/GenBank/DDBJ whole genome shotgun (WGS) entry which is preliminary data.</text>
</comment>
<organism evidence="2 3">
    <name type="scientific">Nicotiana attenuata</name>
    <name type="common">Coyote tobacco</name>
    <dbReference type="NCBI Taxonomy" id="49451"/>
    <lineage>
        <taxon>Eukaryota</taxon>
        <taxon>Viridiplantae</taxon>
        <taxon>Streptophyta</taxon>
        <taxon>Embryophyta</taxon>
        <taxon>Tracheophyta</taxon>
        <taxon>Spermatophyta</taxon>
        <taxon>Magnoliopsida</taxon>
        <taxon>eudicotyledons</taxon>
        <taxon>Gunneridae</taxon>
        <taxon>Pentapetalae</taxon>
        <taxon>asterids</taxon>
        <taxon>lamiids</taxon>
        <taxon>Solanales</taxon>
        <taxon>Solanaceae</taxon>
        <taxon>Nicotianoideae</taxon>
        <taxon>Nicotianeae</taxon>
        <taxon>Nicotiana</taxon>
    </lineage>
</organism>
<dbReference type="EMBL" id="MJEQ01000508">
    <property type="protein sequence ID" value="OIT35832.1"/>
    <property type="molecule type" value="Genomic_DNA"/>
</dbReference>
<dbReference type="Pfam" id="PF13456">
    <property type="entry name" value="RVT_3"/>
    <property type="match status" value="1"/>
</dbReference>
<dbReference type="CDD" id="cd06222">
    <property type="entry name" value="RNase_H_like"/>
    <property type="match status" value="1"/>
</dbReference>
<dbReference type="Gene3D" id="3.30.420.10">
    <property type="entry name" value="Ribonuclease H-like superfamily/Ribonuclease H"/>
    <property type="match status" value="1"/>
</dbReference>
<evidence type="ECO:0000313" key="2">
    <source>
        <dbReference type="EMBL" id="OIT35832.1"/>
    </source>
</evidence>
<evidence type="ECO:0000259" key="1">
    <source>
        <dbReference type="PROSITE" id="PS50879"/>
    </source>
</evidence>
<accession>A0A314L2V8</accession>
<dbReference type="InterPro" id="IPR036397">
    <property type="entry name" value="RNaseH_sf"/>
</dbReference>
<dbReference type="Proteomes" id="UP000187609">
    <property type="component" value="Unassembled WGS sequence"/>
</dbReference>
<dbReference type="PROSITE" id="PS50879">
    <property type="entry name" value="RNASE_H_1"/>
    <property type="match status" value="1"/>
</dbReference>
<dbReference type="PANTHER" id="PTHR47723">
    <property type="entry name" value="OS05G0353850 PROTEIN"/>
    <property type="match status" value="1"/>
</dbReference>
<dbReference type="SMR" id="A0A314L2V8"/>